<proteinExistence type="predicted"/>
<dbReference type="Proteomes" id="UP000828941">
    <property type="component" value="Chromosome 1"/>
</dbReference>
<evidence type="ECO:0000313" key="2">
    <source>
        <dbReference type="Proteomes" id="UP000828941"/>
    </source>
</evidence>
<sequence>MSNPELKEEGKTINFEIVKRPTFKCHETASNSSEESHSHHQDQEKKEEENEGEEQRRVEEFEVKKPEEAAVASSSLRSEKEEEELEDGFRTPTSLYHRIPVAKQCPPAPRKPKASRKRKQPASQNTRSSCRHPLDFSKEVEFDLLFPTIQHNPLSDSNQNAKKARREDPK</sequence>
<accession>A0ACB9Q6M3</accession>
<gene>
    <name evidence="1" type="ORF">L6164_000489</name>
</gene>
<keyword evidence="2" id="KW-1185">Reference proteome</keyword>
<organism evidence="1 2">
    <name type="scientific">Bauhinia variegata</name>
    <name type="common">Purple orchid tree</name>
    <name type="synonym">Phanera variegata</name>
    <dbReference type="NCBI Taxonomy" id="167791"/>
    <lineage>
        <taxon>Eukaryota</taxon>
        <taxon>Viridiplantae</taxon>
        <taxon>Streptophyta</taxon>
        <taxon>Embryophyta</taxon>
        <taxon>Tracheophyta</taxon>
        <taxon>Spermatophyta</taxon>
        <taxon>Magnoliopsida</taxon>
        <taxon>eudicotyledons</taxon>
        <taxon>Gunneridae</taxon>
        <taxon>Pentapetalae</taxon>
        <taxon>rosids</taxon>
        <taxon>fabids</taxon>
        <taxon>Fabales</taxon>
        <taxon>Fabaceae</taxon>
        <taxon>Cercidoideae</taxon>
        <taxon>Cercideae</taxon>
        <taxon>Bauhiniinae</taxon>
        <taxon>Bauhinia</taxon>
    </lineage>
</organism>
<protein>
    <submittedName>
        <fullName evidence="1">Uncharacterized protein</fullName>
    </submittedName>
</protein>
<comment type="caution">
    <text evidence="1">The sequence shown here is derived from an EMBL/GenBank/DDBJ whole genome shotgun (WGS) entry which is preliminary data.</text>
</comment>
<reference evidence="1 2" key="1">
    <citation type="journal article" date="2022" name="DNA Res.">
        <title>Chromosomal-level genome assembly of the orchid tree Bauhinia variegata (Leguminosae; Cercidoideae) supports the allotetraploid origin hypothesis of Bauhinia.</title>
        <authorList>
            <person name="Zhong Y."/>
            <person name="Chen Y."/>
            <person name="Zheng D."/>
            <person name="Pang J."/>
            <person name="Liu Y."/>
            <person name="Luo S."/>
            <person name="Meng S."/>
            <person name="Qian L."/>
            <person name="Wei D."/>
            <person name="Dai S."/>
            <person name="Zhou R."/>
        </authorList>
    </citation>
    <scope>NUCLEOTIDE SEQUENCE [LARGE SCALE GENOMIC DNA]</scope>
    <source>
        <strain evidence="1">BV-YZ2020</strain>
    </source>
</reference>
<name>A0ACB9Q6M3_BAUVA</name>
<dbReference type="EMBL" id="CM039426">
    <property type="protein sequence ID" value="KAI4356467.1"/>
    <property type="molecule type" value="Genomic_DNA"/>
</dbReference>
<evidence type="ECO:0000313" key="1">
    <source>
        <dbReference type="EMBL" id="KAI4356467.1"/>
    </source>
</evidence>